<protein>
    <submittedName>
        <fullName evidence="2">Uncharacterized protein</fullName>
    </submittedName>
</protein>
<feature type="transmembrane region" description="Helical" evidence="1">
    <location>
        <begin position="12"/>
        <end position="36"/>
    </location>
</feature>
<keyword evidence="1" id="KW-0812">Transmembrane</keyword>
<keyword evidence="1" id="KW-1133">Transmembrane helix</keyword>
<gene>
    <name evidence="2" type="primary">SYNGAP1</name>
</gene>
<feature type="non-terminal residue" evidence="2">
    <location>
        <position position="1"/>
    </location>
</feature>
<dbReference type="EMBL" id="HADX01015793">
    <property type="protein sequence ID" value="SBP38025.1"/>
    <property type="molecule type" value="Transcribed_RNA"/>
</dbReference>
<evidence type="ECO:0000313" key="2">
    <source>
        <dbReference type="EMBL" id="SBP38025.1"/>
    </source>
</evidence>
<reference evidence="2" key="2">
    <citation type="submission" date="2016-06" db="EMBL/GenBank/DDBJ databases">
        <title>The genome of a short-lived fish provides insights into sex chromosome evolution and the genetic control of aging.</title>
        <authorList>
            <person name="Reichwald K."/>
            <person name="Felder M."/>
            <person name="Petzold A."/>
            <person name="Koch P."/>
            <person name="Groth M."/>
            <person name="Platzer M."/>
        </authorList>
    </citation>
    <scope>NUCLEOTIDE SEQUENCE</scope>
    <source>
        <tissue evidence="2">Brain</tissue>
    </source>
</reference>
<keyword evidence="1" id="KW-0472">Membrane</keyword>
<name>A0A1A7Z7B6_9TELE</name>
<evidence type="ECO:0000256" key="1">
    <source>
        <dbReference type="SAM" id="Phobius"/>
    </source>
</evidence>
<dbReference type="AlphaFoldDB" id="A0A1A7Z7B6"/>
<sequence>RFIILELNTFTLLLILCSLHINMYLNISSVGTCFLFPSSCKSRVSSVGHINHIHSPNFSPTVKATLCLNICVYVTFLYLANTSNHVCLI</sequence>
<organism evidence="2">
    <name type="scientific">Iconisemion striatum</name>
    <dbReference type="NCBI Taxonomy" id="60296"/>
    <lineage>
        <taxon>Eukaryota</taxon>
        <taxon>Metazoa</taxon>
        <taxon>Chordata</taxon>
        <taxon>Craniata</taxon>
        <taxon>Vertebrata</taxon>
        <taxon>Euteleostomi</taxon>
        <taxon>Actinopterygii</taxon>
        <taxon>Neopterygii</taxon>
        <taxon>Teleostei</taxon>
        <taxon>Neoteleostei</taxon>
        <taxon>Acanthomorphata</taxon>
        <taxon>Ovalentaria</taxon>
        <taxon>Atherinomorphae</taxon>
        <taxon>Cyprinodontiformes</taxon>
        <taxon>Nothobranchiidae</taxon>
        <taxon>Iconisemion</taxon>
    </lineage>
</organism>
<proteinExistence type="predicted"/>
<accession>A0A1A7Z7B6</accession>
<feature type="non-terminal residue" evidence="2">
    <location>
        <position position="89"/>
    </location>
</feature>
<reference evidence="2" key="1">
    <citation type="submission" date="2016-05" db="EMBL/GenBank/DDBJ databases">
        <authorList>
            <person name="Lavstsen T."/>
            <person name="Jespersen J.S."/>
        </authorList>
    </citation>
    <scope>NUCLEOTIDE SEQUENCE</scope>
    <source>
        <tissue evidence="2">Brain</tissue>
    </source>
</reference>